<name>A0ABU3P0P5_9FIRM</name>
<evidence type="ECO:0000256" key="2">
    <source>
        <dbReference type="ARBA" id="ARBA00022827"/>
    </source>
</evidence>
<organism evidence="5 6">
    <name type="scientific">Anaeroselena agilis</name>
    <dbReference type="NCBI Taxonomy" id="3063788"/>
    <lineage>
        <taxon>Bacteria</taxon>
        <taxon>Bacillati</taxon>
        <taxon>Bacillota</taxon>
        <taxon>Negativicutes</taxon>
        <taxon>Acetonemataceae</taxon>
        <taxon>Anaeroselena</taxon>
    </lineage>
</organism>
<dbReference type="InterPro" id="IPR005107">
    <property type="entry name" value="CO_DH_flav_C"/>
</dbReference>
<evidence type="ECO:0000259" key="4">
    <source>
        <dbReference type="PROSITE" id="PS51387"/>
    </source>
</evidence>
<dbReference type="Gene3D" id="3.30.390.50">
    <property type="entry name" value="CO dehydrogenase flavoprotein, C-terminal domain"/>
    <property type="match status" value="1"/>
</dbReference>
<keyword evidence="3" id="KW-0560">Oxidoreductase</keyword>
<dbReference type="PANTHER" id="PTHR42659:SF2">
    <property type="entry name" value="XANTHINE DEHYDROGENASE SUBUNIT C-RELATED"/>
    <property type="match status" value="1"/>
</dbReference>
<dbReference type="SMART" id="SM01092">
    <property type="entry name" value="CO_deh_flav_C"/>
    <property type="match status" value="1"/>
</dbReference>
<dbReference type="Gene3D" id="3.30.43.10">
    <property type="entry name" value="Uridine Diphospho-n-acetylenolpyruvylglucosamine Reductase, domain 2"/>
    <property type="match status" value="1"/>
</dbReference>
<proteinExistence type="predicted"/>
<dbReference type="InterPro" id="IPR016169">
    <property type="entry name" value="FAD-bd_PCMH_sub2"/>
</dbReference>
<keyword evidence="6" id="KW-1185">Reference proteome</keyword>
<keyword evidence="2" id="KW-0274">FAD</keyword>
<dbReference type="InterPro" id="IPR036683">
    <property type="entry name" value="CO_DH_flav_C_dom_sf"/>
</dbReference>
<comment type="caution">
    <text evidence="5">The sequence shown here is derived from an EMBL/GenBank/DDBJ whole genome shotgun (WGS) entry which is preliminary data.</text>
</comment>
<dbReference type="InterPro" id="IPR016167">
    <property type="entry name" value="FAD-bd_PCMH_sub1"/>
</dbReference>
<dbReference type="EMBL" id="JAUOZS010000001">
    <property type="protein sequence ID" value="MDT8902611.1"/>
    <property type="molecule type" value="Genomic_DNA"/>
</dbReference>
<evidence type="ECO:0000256" key="3">
    <source>
        <dbReference type="ARBA" id="ARBA00023002"/>
    </source>
</evidence>
<protein>
    <submittedName>
        <fullName evidence="5">Xanthine dehydrogenase family protein subunit M</fullName>
    </submittedName>
</protein>
<dbReference type="InterPro" id="IPR016166">
    <property type="entry name" value="FAD-bd_PCMH"/>
</dbReference>
<dbReference type="SUPFAM" id="SSF56176">
    <property type="entry name" value="FAD-binding/transporter-associated domain-like"/>
    <property type="match status" value="1"/>
</dbReference>
<evidence type="ECO:0000313" key="6">
    <source>
        <dbReference type="Proteomes" id="UP001254848"/>
    </source>
</evidence>
<dbReference type="Pfam" id="PF00941">
    <property type="entry name" value="FAD_binding_5"/>
    <property type="match status" value="1"/>
</dbReference>
<gene>
    <name evidence="5" type="ORF">Q4T40_15285</name>
</gene>
<dbReference type="RefSeq" id="WP_413781089.1">
    <property type="nucleotide sequence ID" value="NZ_JAUOZS010000001.1"/>
</dbReference>
<dbReference type="PANTHER" id="PTHR42659">
    <property type="entry name" value="XANTHINE DEHYDROGENASE SUBUNIT C-RELATED"/>
    <property type="match status" value="1"/>
</dbReference>
<dbReference type="InterPro" id="IPR051312">
    <property type="entry name" value="Diverse_Substr_Oxidored"/>
</dbReference>
<dbReference type="InterPro" id="IPR002346">
    <property type="entry name" value="Mopterin_DH_FAD-bd"/>
</dbReference>
<sequence length="297" mass="31204">MLTDSKILAADFEYVPCSTVREALDCLASYREKAKVLAGGTDLLVKMKTGVLRCDYLIDIRNAGELRYLRAEADGLNIGALTSLAEIQASGPVKERYSALYEAVRSMAAPAVRNMGTIGGNLGNASPAADTAPPLLVFDATVTLAGTGGERTLPLAEFFTGPGQTMLAADELITAVKLATPADDTGSSFLKLGRVAADIAKINVAVLLERDGDVCRRCRVAFGSVGPTPLRLPAVEAMLAGREATTALFEAAAQAAAGLIKPIDDRRSTGDYRRQVSAVMLEEALAAAWRRAGGDAR</sequence>
<evidence type="ECO:0000313" key="5">
    <source>
        <dbReference type="EMBL" id="MDT8902611.1"/>
    </source>
</evidence>
<evidence type="ECO:0000256" key="1">
    <source>
        <dbReference type="ARBA" id="ARBA00022630"/>
    </source>
</evidence>
<dbReference type="Gene3D" id="3.30.465.10">
    <property type="match status" value="1"/>
</dbReference>
<reference evidence="5 6" key="1">
    <citation type="submission" date="2023-07" db="EMBL/GenBank/DDBJ databases">
        <title>The novel representative of Negativicutes class, Anaeroselena agilis gen. nov. sp. nov.</title>
        <authorList>
            <person name="Prokofeva M.I."/>
            <person name="Elcheninov A.G."/>
            <person name="Klyukina A."/>
            <person name="Kublanov I.V."/>
            <person name="Frolov E.N."/>
            <person name="Podosokorskaya O.A."/>
        </authorList>
    </citation>
    <scope>NUCLEOTIDE SEQUENCE [LARGE SCALE GENOMIC DNA]</scope>
    <source>
        <strain evidence="5 6">4137-cl</strain>
    </source>
</reference>
<dbReference type="Pfam" id="PF03450">
    <property type="entry name" value="CO_deh_flav_C"/>
    <property type="match status" value="1"/>
</dbReference>
<dbReference type="SUPFAM" id="SSF55447">
    <property type="entry name" value="CO dehydrogenase flavoprotein C-terminal domain-like"/>
    <property type="match status" value="1"/>
</dbReference>
<dbReference type="PROSITE" id="PS51387">
    <property type="entry name" value="FAD_PCMH"/>
    <property type="match status" value="1"/>
</dbReference>
<accession>A0ABU3P0P5</accession>
<feature type="domain" description="FAD-binding PCMH-type" evidence="4">
    <location>
        <begin position="7"/>
        <end position="183"/>
    </location>
</feature>
<dbReference type="Proteomes" id="UP001254848">
    <property type="component" value="Unassembled WGS sequence"/>
</dbReference>
<dbReference type="InterPro" id="IPR036318">
    <property type="entry name" value="FAD-bd_PCMH-like_sf"/>
</dbReference>
<keyword evidence="1" id="KW-0285">Flavoprotein</keyword>